<feature type="compositionally biased region" description="Pro residues" evidence="1">
    <location>
        <begin position="82"/>
        <end position="93"/>
    </location>
</feature>
<accession>A0A1B6HTP9</accession>
<gene>
    <name evidence="2" type="ORF">g.508</name>
</gene>
<sequence length="149" mass="16033">LSKVIAKTASLCEKVNLRPTKLLNQIEVNCMDKCTIPYLQKKRKAVNQQSRVPQGTSITLEPSTPSTSYRHSTGHPESHTAPSPPLQPFPNPPVSSGSLLDMNAYPPLPAVSFVSSGDSGGMNVSKSTNFASQPDFALNWSRAKSPVIT</sequence>
<feature type="non-terminal residue" evidence="2">
    <location>
        <position position="1"/>
    </location>
</feature>
<evidence type="ECO:0000313" key="2">
    <source>
        <dbReference type="EMBL" id="JAS78053.1"/>
    </source>
</evidence>
<name>A0A1B6HTP9_9HEMI</name>
<feature type="compositionally biased region" description="Polar residues" evidence="1">
    <location>
        <begin position="46"/>
        <end position="71"/>
    </location>
</feature>
<feature type="region of interest" description="Disordered" evidence="1">
    <location>
        <begin position="43"/>
        <end position="101"/>
    </location>
</feature>
<dbReference type="AlphaFoldDB" id="A0A1B6HTP9"/>
<protein>
    <submittedName>
        <fullName evidence="2">Uncharacterized protein</fullName>
    </submittedName>
</protein>
<reference evidence="2" key="1">
    <citation type="submission" date="2015-11" db="EMBL/GenBank/DDBJ databases">
        <title>De novo transcriptome assembly of four potential Pierce s Disease insect vectors from Arizona vineyards.</title>
        <authorList>
            <person name="Tassone E.E."/>
        </authorList>
    </citation>
    <scope>NUCLEOTIDE SEQUENCE</scope>
</reference>
<proteinExistence type="predicted"/>
<evidence type="ECO:0000256" key="1">
    <source>
        <dbReference type="SAM" id="MobiDB-lite"/>
    </source>
</evidence>
<dbReference type="EMBL" id="GECU01029653">
    <property type="protein sequence ID" value="JAS78053.1"/>
    <property type="molecule type" value="Transcribed_RNA"/>
</dbReference>
<organism evidence="2">
    <name type="scientific">Homalodisca liturata</name>
    <dbReference type="NCBI Taxonomy" id="320908"/>
    <lineage>
        <taxon>Eukaryota</taxon>
        <taxon>Metazoa</taxon>
        <taxon>Ecdysozoa</taxon>
        <taxon>Arthropoda</taxon>
        <taxon>Hexapoda</taxon>
        <taxon>Insecta</taxon>
        <taxon>Pterygota</taxon>
        <taxon>Neoptera</taxon>
        <taxon>Paraneoptera</taxon>
        <taxon>Hemiptera</taxon>
        <taxon>Auchenorrhyncha</taxon>
        <taxon>Membracoidea</taxon>
        <taxon>Cicadellidae</taxon>
        <taxon>Cicadellinae</taxon>
        <taxon>Proconiini</taxon>
        <taxon>Homalodisca</taxon>
    </lineage>
</organism>